<feature type="domain" description="B box-type" evidence="7">
    <location>
        <begin position="107"/>
        <end position="143"/>
    </location>
</feature>
<dbReference type="InterPro" id="IPR001841">
    <property type="entry name" value="Znf_RING"/>
</dbReference>
<dbReference type="InterPro" id="IPR000315">
    <property type="entry name" value="Znf_B-box"/>
</dbReference>
<protein>
    <submittedName>
        <fullName evidence="9">Uncharacterized protein</fullName>
    </submittedName>
</protein>
<feature type="compositionally biased region" description="Low complexity" evidence="5">
    <location>
        <begin position="462"/>
        <end position="472"/>
    </location>
</feature>
<evidence type="ECO:0000259" key="6">
    <source>
        <dbReference type="PROSITE" id="PS50089"/>
    </source>
</evidence>
<feature type="region of interest" description="Disordered" evidence="5">
    <location>
        <begin position="461"/>
        <end position="512"/>
    </location>
</feature>
<dbReference type="Gene3D" id="2.60.120.920">
    <property type="match status" value="1"/>
</dbReference>
<sequence length="534" mass="59472">MATAAAAGVGELQKELICPICLDFFDDPVILKCGHNFCRGCILMHWEENGDDDIGYHCPECRQVFGKISFTTNYLVKNLVDKLDGLEFLKSGKPAAPVKPTKLDGKCDKHGEELKLYCHTDSKPICVVCRESRAHRHHDVAPLPEVIDDMKRTRRLSQGELRLKLIKLTWQKSLCERVKSTDEAAKADTKRKKQDLKRKIENDIGALVQFLLDEKEDILASLEAEEVATVAMIDENLKDVSKEMAAVDKAITDIQNHLSGKSTFEAISQTIASPFQVSSPLQATNCPPNWEEFNGPLQLIMWKKMMHVLHTVPANLALDMDTAHPGLQVGDFDTKVEEGQARSLEPDLPQRFTRFLGVLATAQFSSGQHYWEVDVRDKGVWYLGVTTEYSNRKGYVNLSPSAGYWSLCLQDRLYANEEDARLSLADYWNSPRVGVYLDYERGRVSFYDAVAMKHVYTFEAYPTSPSSPSSAPGRTTRGADCSSATTTDPPAPPSPSPSPSFPPVPQRPEKAFAASGFKQGSTLCSKLVWIGADY</sequence>
<dbReference type="PROSITE" id="PS00518">
    <property type="entry name" value="ZF_RING_1"/>
    <property type="match status" value="1"/>
</dbReference>
<evidence type="ECO:0000259" key="7">
    <source>
        <dbReference type="PROSITE" id="PS50119"/>
    </source>
</evidence>
<dbReference type="EMBL" id="JAFIRN010000008">
    <property type="protein sequence ID" value="KAG5844639.1"/>
    <property type="molecule type" value="Genomic_DNA"/>
</dbReference>
<dbReference type="Pfam" id="PF00643">
    <property type="entry name" value="zf-B_box"/>
    <property type="match status" value="1"/>
</dbReference>
<proteinExistence type="predicted"/>
<dbReference type="SMART" id="SM00184">
    <property type="entry name" value="RING"/>
    <property type="match status" value="1"/>
</dbReference>
<dbReference type="SMART" id="SM00336">
    <property type="entry name" value="BBOX"/>
    <property type="match status" value="1"/>
</dbReference>
<dbReference type="PROSITE" id="PS50089">
    <property type="entry name" value="ZF_RING_2"/>
    <property type="match status" value="1"/>
</dbReference>
<feature type="compositionally biased region" description="Pro residues" evidence="5">
    <location>
        <begin position="489"/>
        <end position="506"/>
    </location>
</feature>
<dbReference type="PROSITE" id="PS50188">
    <property type="entry name" value="B302_SPRY"/>
    <property type="match status" value="1"/>
</dbReference>
<keyword evidence="10" id="KW-1185">Reference proteome</keyword>
<keyword evidence="1" id="KW-0479">Metal-binding</keyword>
<dbReference type="InterPro" id="IPR043136">
    <property type="entry name" value="B30.2/SPRY_sf"/>
</dbReference>
<dbReference type="InterPro" id="IPR003879">
    <property type="entry name" value="Butyrophylin_SPRY"/>
</dbReference>
<dbReference type="InterPro" id="IPR013320">
    <property type="entry name" value="ConA-like_dom_sf"/>
</dbReference>
<keyword evidence="3" id="KW-0862">Zinc</keyword>
<dbReference type="Pfam" id="PF13765">
    <property type="entry name" value="PRY"/>
    <property type="match status" value="1"/>
</dbReference>
<evidence type="ECO:0000256" key="2">
    <source>
        <dbReference type="ARBA" id="ARBA00022771"/>
    </source>
</evidence>
<dbReference type="Proteomes" id="UP001044222">
    <property type="component" value="Chromosome 8"/>
</dbReference>
<evidence type="ECO:0000256" key="3">
    <source>
        <dbReference type="ARBA" id="ARBA00022833"/>
    </source>
</evidence>
<dbReference type="Pfam" id="PF00622">
    <property type="entry name" value="SPRY"/>
    <property type="match status" value="1"/>
</dbReference>
<feature type="domain" description="B30.2/SPRY" evidence="8">
    <location>
        <begin position="296"/>
        <end position="493"/>
    </location>
</feature>
<dbReference type="CDD" id="cd19760">
    <property type="entry name" value="Bbox2_TRIM4-like"/>
    <property type="match status" value="1"/>
</dbReference>
<evidence type="ECO:0000256" key="1">
    <source>
        <dbReference type="ARBA" id="ARBA00022723"/>
    </source>
</evidence>
<evidence type="ECO:0000313" key="10">
    <source>
        <dbReference type="Proteomes" id="UP001044222"/>
    </source>
</evidence>
<dbReference type="InterPro" id="IPR050143">
    <property type="entry name" value="TRIM/RBCC"/>
</dbReference>
<dbReference type="SUPFAM" id="SSF49899">
    <property type="entry name" value="Concanavalin A-like lectins/glucanases"/>
    <property type="match status" value="1"/>
</dbReference>
<accession>A0A9D3M900</accession>
<organism evidence="9 10">
    <name type="scientific">Anguilla anguilla</name>
    <name type="common">European freshwater eel</name>
    <name type="synonym">Muraena anguilla</name>
    <dbReference type="NCBI Taxonomy" id="7936"/>
    <lineage>
        <taxon>Eukaryota</taxon>
        <taxon>Metazoa</taxon>
        <taxon>Chordata</taxon>
        <taxon>Craniata</taxon>
        <taxon>Vertebrata</taxon>
        <taxon>Euteleostomi</taxon>
        <taxon>Actinopterygii</taxon>
        <taxon>Neopterygii</taxon>
        <taxon>Teleostei</taxon>
        <taxon>Anguilliformes</taxon>
        <taxon>Anguillidae</taxon>
        <taxon>Anguilla</taxon>
    </lineage>
</organism>
<dbReference type="InterPro" id="IPR001870">
    <property type="entry name" value="B30.2/SPRY"/>
</dbReference>
<dbReference type="InterPro" id="IPR017907">
    <property type="entry name" value="Znf_RING_CS"/>
</dbReference>
<dbReference type="SUPFAM" id="SSF57850">
    <property type="entry name" value="RING/U-box"/>
    <property type="match status" value="1"/>
</dbReference>
<dbReference type="PRINTS" id="PR01407">
    <property type="entry name" value="BUTYPHLNCDUF"/>
</dbReference>
<dbReference type="InterPro" id="IPR013083">
    <property type="entry name" value="Znf_RING/FYVE/PHD"/>
</dbReference>
<dbReference type="SMART" id="SM00589">
    <property type="entry name" value="PRY"/>
    <property type="match status" value="1"/>
</dbReference>
<dbReference type="InterPro" id="IPR006574">
    <property type="entry name" value="PRY"/>
</dbReference>
<evidence type="ECO:0000256" key="4">
    <source>
        <dbReference type="PROSITE-ProRule" id="PRU00024"/>
    </source>
</evidence>
<comment type="caution">
    <text evidence="9">The sequence shown here is derived from an EMBL/GenBank/DDBJ whole genome shotgun (WGS) entry which is preliminary data.</text>
</comment>
<dbReference type="Pfam" id="PF15227">
    <property type="entry name" value="zf-C3HC4_4"/>
    <property type="match status" value="1"/>
</dbReference>
<dbReference type="Gene3D" id="3.30.40.10">
    <property type="entry name" value="Zinc/RING finger domain, C3HC4 (zinc finger)"/>
    <property type="match status" value="1"/>
</dbReference>
<reference evidence="9" key="1">
    <citation type="submission" date="2021-01" db="EMBL/GenBank/DDBJ databases">
        <title>A chromosome-scale assembly of European eel, Anguilla anguilla.</title>
        <authorList>
            <person name="Henkel C."/>
            <person name="Jong-Raadsen S.A."/>
            <person name="Dufour S."/>
            <person name="Weltzien F.-A."/>
            <person name="Palstra A.P."/>
            <person name="Pelster B."/>
            <person name="Spaink H.P."/>
            <person name="Van Den Thillart G.E."/>
            <person name="Jansen H."/>
            <person name="Zahm M."/>
            <person name="Klopp C."/>
            <person name="Cedric C."/>
            <person name="Louis A."/>
            <person name="Berthelot C."/>
            <person name="Parey E."/>
            <person name="Roest Crollius H."/>
            <person name="Montfort J."/>
            <person name="Robinson-Rechavi M."/>
            <person name="Bucao C."/>
            <person name="Bouchez O."/>
            <person name="Gislard M."/>
            <person name="Lluch J."/>
            <person name="Milhes M."/>
            <person name="Lampietro C."/>
            <person name="Lopez Roques C."/>
            <person name="Donnadieu C."/>
            <person name="Braasch I."/>
            <person name="Desvignes T."/>
            <person name="Postlethwait J."/>
            <person name="Bobe J."/>
            <person name="Guiguen Y."/>
            <person name="Dirks R."/>
        </authorList>
    </citation>
    <scope>NUCLEOTIDE SEQUENCE</scope>
    <source>
        <strain evidence="9">Tag_6206</strain>
        <tissue evidence="9">Liver</tissue>
    </source>
</reference>
<dbReference type="SUPFAM" id="SSF57845">
    <property type="entry name" value="B-box zinc-binding domain"/>
    <property type="match status" value="1"/>
</dbReference>
<evidence type="ECO:0000259" key="8">
    <source>
        <dbReference type="PROSITE" id="PS50188"/>
    </source>
</evidence>
<dbReference type="AlphaFoldDB" id="A0A9D3M900"/>
<dbReference type="PANTHER" id="PTHR24103">
    <property type="entry name" value="E3 UBIQUITIN-PROTEIN LIGASE TRIM"/>
    <property type="match status" value="1"/>
</dbReference>
<name>A0A9D3M900_ANGAN</name>
<dbReference type="InterPro" id="IPR003877">
    <property type="entry name" value="SPRY_dom"/>
</dbReference>
<evidence type="ECO:0000256" key="5">
    <source>
        <dbReference type="SAM" id="MobiDB-lite"/>
    </source>
</evidence>
<dbReference type="GO" id="GO:0008270">
    <property type="term" value="F:zinc ion binding"/>
    <property type="evidence" value="ECO:0007669"/>
    <property type="project" value="UniProtKB-KW"/>
</dbReference>
<dbReference type="SMART" id="SM00449">
    <property type="entry name" value="SPRY"/>
    <property type="match status" value="1"/>
</dbReference>
<dbReference type="Gene3D" id="3.30.160.60">
    <property type="entry name" value="Classic Zinc Finger"/>
    <property type="match status" value="1"/>
</dbReference>
<dbReference type="PROSITE" id="PS50119">
    <property type="entry name" value="ZF_BBOX"/>
    <property type="match status" value="1"/>
</dbReference>
<evidence type="ECO:0000313" key="9">
    <source>
        <dbReference type="EMBL" id="KAG5844639.1"/>
    </source>
</evidence>
<feature type="domain" description="RING-type" evidence="6">
    <location>
        <begin position="18"/>
        <end position="62"/>
    </location>
</feature>
<gene>
    <name evidence="9" type="ORF">ANANG_G00164630</name>
</gene>
<keyword evidence="2 4" id="KW-0863">Zinc-finger</keyword>